<keyword evidence="6 11" id="KW-0479">Metal-binding</keyword>
<dbReference type="SUPFAM" id="SSF143631">
    <property type="entry name" value="ApbE-like"/>
    <property type="match status" value="1"/>
</dbReference>
<keyword evidence="14" id="KW-1185">Reference proteome</keyword>
<name>A0ABT6YBY6_9BACT</name>
<dbReference type="Proteomes" id="UP001236507">
    <property type="component" value="Unassembled WGS sequence"/>
</dbReference>
<organism evidence="13 14">
    <name type="scientific">Flectobacillus roseus</name>
    <dbReference type="NCBI Taxonomy" id="502259"/>
    <lineage>
        <taxon>Bacteria</taxon>
        <taxon>Pseudomonadati</taxon>
        <taxon>Bacteroidota</taxon>
        <taxon>Cytophagia</taxon>
        <taxon>Cytophagales</taxon>
        <taxon>Flectobacillaceae</taxon>
        <taxon>Flectobacillus</taxon>
    </lineage>
</organism>
<evidence type="ECO:0000256" key="7">
    <source>
        <dbReference type="ARBA" id="ARBA00022827"/>
    </source>
</evidence>
<evidence type="ECO:0000256" key="4">
    <source>
        <dbReference type="ARBA" id="ARBA00022630"/>
    </source>
</evidence>
<dbReference type="PANTHER" id="PTHR30040">
    <property type="entry name" value="THIAMINE BIOSYNTHESIS LIPOPROTEIN APBE"/>
    <property type="match status" value="1"/>
</dbReference>
<keyword evidence="12" id="KW-0732">Signal</keyword>
<keyword evidence="8 11" id="KW-0460">Magnesium</keyword>
<dbReference type="EMBL" id="JASHIF010000017">
    <property type="protein sequence ID" value="MDI9861060.1"/>
    <property type="molecule type" value="Genomic_DNA"/>
</dbReference>
<gene>
    <name evidence="13" type="ORF">QM524_17720</name>
</gene>
<reference evidence="13 14" key="1">
    <citation type="submission" date="2023-05" db="EMBL/GenBank/DDBJ databases">
        <title>Novel species of genus Flectobacillus isolated from stream in China.</title>
        <authorList>
            <person name="Lu H."/>
        </authorList>
    </citation>
    <scope>NUCLEOTIDE SEQUENCE [LARGE SCALE GENOMIC DNA]</scope>
    <source>
        <strain evidence="13 14">KCTC 42575</strain>
    </source>
</reference>
<keyword evidence="7 11" id="KW-0274">FAD</keyword>
<comment type="cofactor">
    <cofactor evidence="1">
        <name>Mg(2+)</name>
        <dbReference type="ChEBI" id="CHEBI:18420"/>
    </cofactor>
</comment>
<dbReference type="InterPro" id="IPR003374">
    <property type="entry name" value="ApbE-like_sf"/>
</dbReference>
<evidence type="ECO:0000256" key="6">
    <source>
        <dbReference type="ARBA" id="ARBA00022723"/>
    </source>
</evidence>
<dbReference type="Gene3D" id="3.10.520.10">
    <property type="entry name" value="ApbE-like domains"/>
    <property type="match status" value="1"/>
</dbReference>
<protein>
    <recommendedName>
        <fullName evidence="3 11">FAD:protein FMN transferase</fullName>
        <ecNumber evidence="2 11">2.7.1.180</ecNumber>
    </recommendedName>
    <alternativeName>
        <fullName evidence="9 11">Flavin transferase</fullName>
    </alternativeName>
</protein>
<evidence type="ECO:0000256" key="3">
    <source>
        <dbReference type="ARBA" id="ARBA00016337"/>
    </source>
</evidence>
<accession>A0ABT6YBY6</accession>
<evidence type="ECO:0000256" key="1">
    <source>
        <dbReference type="ARBA" id="ARBA00001946"/>
    </source>
</evidence>
<feature type="chain" id="PRO_5045998001" description="FAD:protein FMN transferase" evidence="12">
    <location>
        <begin position="22"/>
        <end position="332"/>
    </location>
</feature>
<dbReference type="EC" id="2.7.1.180" evidence="2 11"/>
<keyword evidence="5 11" id="KW-0808">Transferase</keyword>
<dbReference type="PIRSF" id="PIRSF006268">
    <property type="entry name" value="ApbE"/>
    <property type="match status" value="1"/>
</dbReference>
<dbReference type="RefSeq" id="WP_283345583.1">
    <property type="nucleotide sequence ID" value="NZ_JASHIF010000017.1"/>
</dbReference>
<keyword evidence="4 11" id="KW-0285">Flavoprotein</keyword>
<comment type="catalytic activity">
    <reaction evidence="10 11">
        <text>L-threonyl-[protein] + FAD = FMN-L-threonyl-[protein] + AMP + H(+)</text>
        <dbReference type="Rhea" id="RHEA:36847"/>
        <dbReference type="Rhea" id="RHEA-COMP:11060"/>
        <dbReference type="Rhea" id="RHEA-COMP:11061"/>
        <dbReference type="ChEBI" id="CHEBI:15378"/>
        <dbReference type="ChEBI" id="CHEBI:30013"/>
        <dbReference type="ChEBI" id="CHEBI:57692"/>
        <dbReference type="ChEBI" id="CHEBI:74257"/>
        <dbReference type="ChEBI" id="CHEBI:456215"/>
        <dbReference type="EC" id="2.7.1.180"/>
    </reaction>
</comment>
<sequence>MKTRFSLMILLVLIFATKSSAQTFRKWTFTQPKMGSPFSIIVYSNDSVKASSATARAYKLVDSLNQVYSDYDAQSELSILSKKGQSAGVSDALWDILKQSQVAYQKSSGAFDITIGPLVKLWRKARKEKQLPADSVLRKAQVSVGFKWVQMNEKTHAVKLNKSAMQLDLGGIAKGYIAQKVVDFLAKEGLGASLVDAGGDLAMGQAPPSKKAWSVGVNIPSSEELLPRYLLLQNAAVATSGDMYQFVEIDGKHYSHILNPKTGLGLSHQRNVTVIAPDGATADWLATACSVLPVKKALKLCDSFPNTGLLIAEKKGTMLFRWQNSYFEKMME</sequence>
<evidence type="ECO:0000256" key="8">
    <source>
        <dbReference type="ARBA" id="ARBA00022842"/>
    </source>
</evidence>
<evidence type="ECO:0000256" key="2">
    <source>
        <dbReference type="ARBA" id="ARBA00011955"/>
    </source>
</evidence>
<evidence type="ECO:0000256" key="9">
    <source>
        <dbReference type="ARBA" id="ARBA00031306"/>
    </source>
</evidence>
<comment type="similarity">
    <text evidence="11">Belongs to the ApbE family.</text>
</comment>
<evidence type="ECO:0000256" key="10">
    <source>
        <dbReference type="ARBA" id="ARBA00048540"/>
    </source>
</evidence>
<feature type="signal peptide" evidence="12">
    <location>
        <begin position="1"/>
        <end position="21"/>
    </location>
</feature>
<proteinExistence type="inferred from homology"/>
<dbReference type="GO" id="GO:0016740">
    <property type="term" value="F:transferase activity"/>
    <property type="evidence" value="ECO:0007669"/>
    <property type="project" value="UniProtKB-KW"/>
</dbReference>
<evidence type="ECO:0000256" key="12">
    <source>
        <dbReference type="SAM" id="SignalP"/>
    </source>
</evidence>
<dbReference type="PANTHER" id="PTHR30040:SF2">
    <property type="entry name" value="FAD:PROTEIN FMN TRANSFERASE"/>
    <property type="match status" value="1"/>
</dbReference>
<dbReference type="InterPro" id="IPR024932">
    <property type="entry name" value="ApbE"/>
</dbReference>
<evidence type="ECO:0000313" key="14">
    <source>
        <dbReference type="Proteomes" id="UP001236507"/>
    </source>
</evidence>
<evidence type="ECO:0000313" key="13">
    <source>
        <dbReference type="EMBL" id="MDI9861060.1"/>
    </source>
</evidence>
<evidence type="ECO:0000256" key="5">
    <source>
        <dbReference type="ARBA" id="ARBA00022679"/>
    </source>
</evidence>
<comment type="caution">
    <text evidence="13">The sequence shown here is derived from an EMBL/GenBank/DDBJ whole genome shotgun (WGS) entry which is preliminary data.</text>
</comment>
<dbReference type="Pfam" id="PF02424">
    <property type="entry name" value="ApbE"/>
    <property type="match status" value="1"/>
</dbReference>
<evidence type="ECO:0000256" key="11">
    <source>
        <dbReference type="PIRNR" id="PIRNR006268"/>
    </source>
</evidence>